<keyword evidence="12" id="KW-1185">Reference proteome</keyword>
<dbReference type="AlphaFoldDB" id="A0AAD5TZA5"/>
<dbReference type="InterPro" id="IPR041212">
    <property type="entry name" value="Vta1_C"/>
</dbReference>
<evidence type="ECO:0000259" key="9">
    <source>
        <dbReference type="Pfam" id="PF04652"/>
    </source>
</evidence>
<accession>A0AAD5TZA5</accession>
<comment type="subcellular location">
    <subcellularLocation>
        <location evidence="2">Cytoplasm</location>
    </subcellularLocation>
    <subcellularLocation>
        <location evidence="1">Endosome membrane</location>
        <topology evidence="1">Peripheral membrane protein</topology>
    </subcellularLocation>
</comment>
<dbReference type="EMBL" id="JADGJW010000411">
    <property type="protein sequence ID" value="KAJ3217741.1"/>
    <property type="molecule type" value="Genomic_DNA"/>
</dbReference>
<dbReference type="InterPro" id="IPR023175">
    <property type="entry name" value="Vta1/CALS_N_sf"/>
</dbReference>
<dbReference type="PANTHER" id="PTHR46009">
    <property type="entry name" value="VACUOLAR PROTEIN SORTING-ASSOCIATED PROTEIN VTA1 HOMOLOG"/>
    <property type="match status" value="1"/>
</dbReference>
<evidence type="ECO:0000256" key="7">
    <source>
        <dbReference type="ARBA" id="ARBA00022927"/>
    </source>
</evidence>
<evidence type="ECO:0000256" key="8">
    <source>
        <dbReference type="ARBA" id="ARBA00023136"/>
    </source>
</evidence>
<sequence length="411" mass="46142">MNLENVPVDLKNIQPFLQRSSELQKREPIVSYYCLYYAVKLAIEKGPTENSRSFLSKLLDHLEQEKKMLSQHEEISNEVVGLAHVENFALRIFNNGDKEDRNGAATKKTAKTFLAASQFFEILKVFGDLNEDIQQKMKYSKFKAADIMKSLNEGRVPQAGPPKSSKDENDINILQENSSTANQPGSLPTTATFIEEKAPIQNAVNPYEPQPLQGMHLQQSFQSQVDHNPYQPLQQQNPYLPLHQQKPIDNPYLPNQNPVYNQNPYISQQTPSFVNQDPYEPMTVAPTNSVNFEPSAPPISSPNPYITNSNNHGDIKLGSQLETTPISNHNQHQQTNFTVNQTQSNFSVFQTPGFEGNRGFGADPFAVDHTVIANAQKAAKHAISALQYEDVDSAILNLKKAISLLQPFHKK</sequence>
<evidence type="ECO:0000256" key="4">
    <source>
        <dbReference type="ARBA" id="ARBA00022448"/>
    </source>
</evidence>
<dbReference type="InterPro" id="IPR039431">
    <property type="entry name" value="Vta1/CALS_N"/>
</dbReference>
<reference evidence="11" key="1">
    <citation type="submission" date="2020-05" db="EMBL/GenBank/DDBJ databases">
        <title>Phylogenomic resolution of chytrid fungi.</title>
        <authorList>
            <person name="Stajich J.E."/>
            <person name="Amses K."/>
            <person name="Simmons R."/>
            <person name="Seto K."/>
            <person name="Myers J."/>
            <person name="Bonds A."/>
            <person name="Quandt C.A."/>
            <person name="Barry K."/>
            <person name="Liu P."/>
            <person name="Grigoriev I."/>
            <person name="Longcore J.E."/>
            <person name="James T.Y."/>
        </authorList>
    </citation>
    <scope>NUCLEOTIDE SEQUENCE</scope>
    <source>
        <strain evidence="11">JEL0476</strain>
    </source>
</reference>
<comment type="caution">
    <text evidence="11">The sequence shown here is derived from an EMBL/GenBank/DDBJ whole genome shotgun (WGS) entry which is preliminary data.</text>
</comment>
<dbReference type="Pfam" id="PF04652">
    <property type="entry name" value="Vta1"/>
    <property type="match status" value="1"/>
</dbReference>
<keyword evidence="6" id="KW-0967">Endosome</keyword>
<keyword evidence="8" id="KW-0472">Membrane</keyword>
<evidence type="ECO:0000256" key="5">
    <source>
        <dbReference type="ARBA" id="ARBA00022490"/>
    </source>
</evidence>
<dbReference type="InterPro" id="IPR044538">
    <property type="entry name" value="Vta1-like"/>
</dbReference>
<evidence type="ECO:0000256" key="6">
    <source>
        <dbReference type="ARBA" id="ARBA00022753"/>
    </source>
</evidence>
<keyword evidence="4" id="KW-0813">Transport</keyword>
<evidence type="ECO:0000259" key="10">
    <source>
        <dbReference type="Pfam" id="PF18097"/>
    </source>
</evidence>
<protein>
    <submittedName>
        <fullName evidence="11">Uncharacterized protein</fullName>
    </submittedName>
</protein>
<dbReference type="Proteomes" id="UP001211065">
    <property type="component" value="Unassembled WGS sequence"/>
</dbReference>
<evidence type="ECO:0000313" key="11">
    <source>
        <dbReference type="EMBL" id="KAJ3217741.1"/>
    </source>
</evidence>
<comment type="similarity">
    <text evidence="3">Belongs to the VTA1 family.</text>
</comment>
<feature type="domain" description="Vta1 C-terminal" evidence="10">
    <location>
        <begin position="371"/>
        <end position="406"/>
    </location>
</feature>
<dbReference type="GO" id="GO:0005771">
    <property type="term" value="C:multivesicular body"/>
    <property type="evidence" value="ECO:0007669"/>
    <property type="project" value="TreeGrafter"/>
</dbReference>
<dbReference type="GO" id="GO:0015031">
    <property type="term" value="P:protein transport"/>
    <property type="evidence" value="ECO:0007669"/>
    <property type="project" value="UniProtKB-KW"/>
</dbReference>
<dbReference type="Gene3D" id="1.25.40.270">
    <property type="entry name" value="Vacuolar protein sorting-associated protein vta1"/>
    <property type="match status" value="1"/>
</dbReference>
<dbReference type="Pfam" id="PF18097">
    <property type="entry name" value="Vta1_C"/>
    <property type="match status" value="1"/>
</dbReference>
<dbReference type="GO" id="GO:0010008">
    <property type="term" value="C:endosome membrane"/>
    <property type="evidence" value="ECO:0007669"/>
    <property type="project" value="UniProtKB-SubCell"/>
</dbReference>
<keyword evidence="7" id="KW-0653">Protein transport</keyword>
<feature type="domain" description="Vta1/callose synthase N-terminal" evidence="9">
    <location>
        <begin position="12"/>
        <end position="152"/>
    </location>
</feature>
<evidence type="ECO:0000256" key="2">
    <source>
        <dbReference type="ARBA" id="ARBA00004496"/>
    </source>
</evidence>
<dbReference type="PANTHER" id="PTHR46009:SF1">
    <property type="entry name" value="VACUOLAR PROTEIN SORTING-ASSOCIATED PROTEIN VTA1 HOMOLOG"/>
    <property type="match status" value="1"/>
</dbReference>
<proteinExistence type="inferred from homology"/>
<name>A0AAD5TZA5_9FUNG</name>
<evidence type="ECO:0000256" key="1">
    <source>
        <dbReference type="ARBA" id="ARBA00004481"/>
    </source>
</evidence>
<evidence type="ECO:0000256" key="3">
    <source>
        <dbReference type="ARBA" id="ARBA00007895"/>
    </source>
</evidence>
<dbReference type="Gene3D" id="1.20.5.420">
    <property type="entry name" value="Immunoglobulin FC, subunit C"/>
    <property type="match status" value="1"/>
</dbReference>
<evidence type="ECO:0000313" key="12">
    <source>
        <dbReference type="Proteomes" id="UP001211065"/>
    </source>
</evidence>
<dbReference type="GO" id="GO:0032511">
    <property type="term" value="P:late endosome to vacuole transport via multivesicular body sorting pathway"/>
    <property type="evidence" value="ECO:0007669"/>
    <property type="project" value="InterPro"/>
</dbReference>
<organism evidence="11 12">
    <name type="scientific">Clydaea vesicula</name>
    <dbReference type="NCBI Taxonomy" id="447962"/>
    <lineage>
        <taxon>Eukaryota</taxon>
        <taxon>Fungi</taxon>
        <taxon>Fungi incertae sedis</taxon>
        <taxon>Chytridiomycota</taxon>
        <taxon>Chytridiomycota incertae sedis</taxon>
        <taxon>Chytridiomycetes</taxon>
        <taxon>Lobulomycetales</taxon>
        <taxon>Lobulomycetaceae</taxon>
        <taxon>Clydaea</taxon>
    </lineage>
</organism>
<gene>
    <name evidence="11" type="ORF">HK099_005359</name>
</gene>
<keyword evidence="5" id="KW-0963">Cytoplasm</keyword>